<dbReference type="SFLD" id="SFLDG01019">
    <property type="entry name" value="Terpene_Cyclase_Like_1_C_Termi"/>
    <property type="match status" value="1"/>
</dbReference>
<dbReference type="GO" id="GO:0010333">
    <property type="term" value="F:terpene synthase activity"/>
    <property type="evidence" value="ECO:0007669"/>
    <property type="project" value="InterPro"/>
</dbReference>
<dbReference type="AlphaFoldDB" id="A0A5P8DIX4"/>
<feature type="domain" description="Terpene synthase N-terminal" evidence="5">
    <location>
        <begin position="251"/>
        <end position="451"/>
    </location>
</feature>
<dbReference type="EMBL" id="MK687568">
    <property type="protein sequence ID" value="QFP98432.1"/>
    <property type="molecule type" value="mRNA"/>
</dbReference>
<dbReference type="InterPro" id="IPR036965">
    <property type="entry name" value="Terpene_synth_N_sf"/>
</dbReference>
<dbReference type="SFLD" id="SFLDG01014">
    <property type="entry name" value="Terpene_Cyclase_Like_1_N-term"/>
    <property type="match status" value="1"/>
</dbReference>
<dbReference type="InterPro" id="IPR034741">
    <property type="entry name" value="Terpene_cyclase-like_1_C"/>
</dbReference>
<dbReference type="FunFam" id="1.50.10.130:FF:000002">
    <property type="entry name" value="Ent-copalyl diphosphate synthase, chloroplastic"/>
    <property type="match status" value="1"/>
</dbReference>
<dbReference type="Gene3D" id="1.10.600.10">
    <property type="entry name" value="Farnesyl Diphosphate Synthase"/>
    <property type="match status" value="1"/>
</dbReference>
<accession>A0A5P8DIX4</accession>
<evidence type="ECO:0000256" key="1">
    <source>
        <dbReference type="ARBA" id="ARBA00001946"/>
    </source>
</evidence>
<dbReference type="SUPFAM" id="SSF48239">
    <property type="entry name" value="Terpenoid cyclases/Protein prenyltransferases"/>
    <property type="match status" value="2"/>
</dbReference>
<dbReference type="Pfam" id="PF03936">
    <property type="entry name" value="Terpene_synth_C"/>
    <property type="match status" value="1"/>
</dbReference>
<dbReference type="FunFam" id="1.10.600.10:FF:000005">
    <property type="entry name" value="Ent-kaur-16-ene synthase, chloroplastic"/>
    <property type="match status" value="1"/>
</dbReference>
<organism evidence="7">
    <name type="scientific">Ginkgo biloba</name>
    <name type="common">Ginkgo</name>
    <name type="synonym">Maidenhair tree</name>
    <dbReference type="NCBI Taxonomy" id="3311"/>
    <lineage>
        <taxon>Eukaryota</taxon>
        <taxon>Viridiplantae</taxon>
        <taxon>Streptophyta</taxon>
        <taxon>Embryophyta</taxon>
        <taxon>Tracheophyta</taxon>
        <taxon>Spermatophyta</taxon>
        <taxon>Ginkgoidae</taxon>
        <taxon>Ginkgoales</taxon>
        <taxon>Ginkgoaceae</taxon>
        <taxon>Ginkgo</taxon>
    </lineage>
</organism>
<dbReference type="InterPro" id="IPR050148">
    <property type="entry name" value="Terpene_synthase-like"/>
</dbReference>
<dbReference type="SFLD" id="SFLDS00005">
    <property type="entry name" value="Isoprenoid_Synthase_Type_I"/>
    <property type="match status" value="1"/>
</dbReference>
<keyword evidence="4" id="KW-0456">Lyase</keyword>
<dbReference type="Gene3D" id="1.50.10.130">
    <property type="entry name" value="Terpene synthase, N-terminal domain"/>
    <property type="match status" value="1"/>
</dbReference>
<name>A0A5P8DIX4_GINBI</name>
<dbReference type="InterPro" id="IPR008930">
    <property type="entry name" value="Terpenoid_cyclase/PrenylTrfase"/>
</dbReference>
<dbReference type="PANTHER" id="PTHR31739:SF25">
    <property type="entry name" value="(E,E)-GERANYLLINALOOL SYNTHASE"/>
    <property type="match status" value="1"/>
</dbReference>
<dbReference type="SUPFAM" id="SSF48576">
    <property type="entry name" value="Terpenoid synthases"/>
    <property type="match status" value="1"/>
</dbReference>
<dbReference type="PANTHER" id="PTHR31739">
    <property type="entry name" value="ENT-COPALYL DIPHOSPHATE SYNTHASE, CHLOROPLASTIC"/>
    <property type="match status" value="1"/>
</dbReference>
<reference evidence="7" key="1">
    <citation type="submission" date="2019-03" db="EMBL/GenBank/DDBJ databases">
        <authorList>
            <person name="Zi J."/>
        </authorList>
    </citation>
    <scope>NUCLEOTIDE SEQUENCE</scope>
</reference>
<dbReference type="CDD" id="cd00684">
    <property type="entry name" value="Terpene_cyclase_plant_C1"/>
    <property type="match status" value="1"/>
</dbReference>
<dbReference type="Gene3D" id="1.50.10.160">
    <property type="match status" value="1"/>
</dbReference>
<evidence type="ECO:0000259" key="5">
    <source>
        <dbReference type="Pfam" id="PF01397"/>
    </source>
</evidence>
<dbReference type="Pfam" id="PF01397">
    <property type="entry name" value="Terpene_synth"/>
    <property type="match status" value="1"/>
</dbReference>
<comment type="cofactor">
    <cofactor evidence="1">
        <name>Mg(2+)</name>
        <dbReference type="ChEBI" id="CHEBI:18420"/>
    </cofactor>
</comment>
<evidence type="ECO:0000313" key="7">
    <source>
        <dbReference type="EMBL" id="QFP98432.1"/>
    </source>
</evidence>
<evidence type="ECO:0000259" key="6">
    <source>
        <dbReference type="Pfam" id="PF03936"/>
    </source>
</evidence>
<dbReference type="GO" id="GO:0016102">
    <property type="term" value="P:diterpenoid biosynthetic process"/>
    <property type="evidence" value="ECO:0007669"/>
    <property type="project" value="InterPro"/>
</dbReference>
<keyword evidence="3" id="KW-0460">Magnesium</keyword>
<feature type="domain" description="Terpene synthase metal-binding" evidence="6">
    <location>
        <begin position="521"/>
        <end position="759"/>
    </location>
</feature>
<dbReference type="InterPro" id="IPR005630">
    <property type="entry name" value="Terpene_synthase_metal-bd"/>
</dbReference>
<sequence length="820" mass="93721">MAQISVSAISNSNSINQGCGSVPIVRRTANPHPNVWGLDFIHSLKSAYGEHCYRERAEKLIGEIKCMFNAINNGDGDDGNSTPSAYDTAWVARVPAIDGSARPQFPQTLEWILQNQLEDGSWGTQSHFLLSDRLLSTLACVITLRKWNTGHLHLHRGLQFIRDNLHLITKESQDNMVTDFEIIFPSLLKEAKSLELSLPYYSICVEQLSRTRENRLARLSENGFRSVPSSMLCSLEGLLDVIDFKRIGDVQSPNGSFLNSPASTAYVFMHTGDENCLSFLNNLVAKFGSYVPCLYPVDLLERLLAVDTVERLGIDRHFELEIKQALDYVYRYWNERGIGCGKDNSLVDLEVTALGFRLLRLHRYNVSPAIFAVVFENFKDESGQFVCPPGQANREITSMLSLYRASELAFPGENVMDEARIFTTKYLRGALTSISDWNNNRNLGQEIKYALENPWQKTVPRYEAKRYCQIYQPDNAWLGESIHKMPRVYNDKYLELAKLDFNIVHSDLLEEMKNVTRWFKDSGLPQFTFARERPLEFFFLIAAGTFEPQYAACRLAFTKVACLQTVLDDMYDTYGTLDELKLFTEAVRRWDLSFVETLPDYMKLCYKVFYDIVHEVAWESEKAQGRELLGFFREAWEDYLGGYMEEAEWLAAEHVPTLEEYIRNGITSIGQRVLLLSGVFLMGQLLPENILQQVDLPGHPDKLIELNCIISRLSDDTKTFQAEKARGELASSIECYMKDHPGSTEEEALNHLYAILDPAIKELTRQFLNPHDNVPLPCKKMLFDETRVTMVIFRDGDGFGVSKKEVKDYIKETLIQPLPM</sequence>
<proteinExistence type="evidence at transcript level"/>
<dbReference type="InterPro" id="IPR044814">
    <property type="entry name" value="Terpene_cyclase_plant_C1"/>
</dbReference>
<dbReference type="GO" id="GO:0000287">
    <property type="term" value="F:magnesium ion binding"/>
    <property type="evidence" value="ECO:0007669"/>
    <property type="project" value="InterPro"/>
</dbReference>
<dbReference type="InterPro" id="IPR008949">
    <property type="entry name" value="Isoprenoid_synthase_dom_sf"/>
</dbReference>
<keyword evidence="2" id="KW-0479">Metal-binding</keyword>
<evidence type="ECO:0000256" key="4">
    <source>
        <dbReference type="ARBA" id="ARBA00023239"/>
    </source>
</evidence>
<evidence type="ECO:0000256" key="3">
    <source>
        <dbReference type="ARBA" id="ARBA00022842"/>
    </source>
</evidence>
<protein>
    <submittedName>
        <fullName evidence="7">BIS2</fullName>
    </submittedName>
</protein>
<evidence type="ECO:0000256" key="2">
    <source>
        <dbReference type="ARBA" id="ARBA00022723"/>
    </source>
</evidence>
<dbReference type="InterPro" id="IPR001906">
    <property type="entry name" value="Terpene_synth_N"/>
</dbReference>